<dbReference type="AlphaFoldDB" id="A0A3S9B110"/>
<dbReference type="OrthoDB" id="9802264at2"/>
<organism evidence="10 11">
    <name type="scientific">Georhizobium profundi</name>
    <dbReference type="NCBI Taxonomy" id="2341112"/>
    <lineage>
        <taxon>Bacteria</taxon>
        <taxon>Pseudomonadati</taxon>
        <taxon>Pseudomonadota</taxon>
        <taxon>Alphaproteobacteria</taxon>
        <taxon>Hyphomicrobiales</taxon>
        <taxon>Rhizobiaceae</taxon>
        <taxon>Georhizobium</taxon>
    </lineage>
</organism>
<dbReference type="SUPFAM" id="SSF52540">
    <property type="entry name" value="P-loop containing nucleoside triphosphate hydrolases"/>
    <property type="match status" value="1"/>
</dbReference>
<dbReference type="Proteomes" id="UP000268192">
    <property type="component" value="Chromosome"/>
</dbReference>
<feature type="domain" description="ABC transporter" evidence="9">
    <location>
        <begin position="11"/>
        <end position="241"/>
    </location>
</feature>
<gene>
    <name evidence="10" type="ORF">D5400_04575</name>
</gene>
<keyword evidence="7" id="KW-1278">Translocase</keyword>
<name>A0A3S9B110_9HYPH</name>
<evidence type="ECO:0000256" key="2">
    <source>
        <dbReference type="ARBA" id="ARBA00022448"/>
    </source>
</evidence>
<accession>A0A3S9B110</accession>
<proteinExistence type="inferred from homology"/>
<protein>
    <submittedName>
        <fullName evidence="10">ATP-binding cassette domain-containing protein</fullName>
    </submittedName>
</protein>
<dbReference type="InterPro" id="IPR050093">
    <property type="entry name" value="ABC_SmlMolc_Importer"/>
</dbReference>
<evidence type="ECO:0000256" key="8">
    <source>
        <dbReference type="ARBA" id="ARBA00023136"/>
    </source>
</evidence>
<evidence type="ECO:0000256" key="6">
    <source>
        <dbReference type="ARBA" id="ARBA00022840"/>
    </source>
</evidence>
<dbReference type="PROSITE" id="PS00211">
    <property type="entry name" value="ABC_TRANSPORTER_1"/>
    <property type="match status" value="1"/>
</dbReference>
<sequence length="244" mass="26407">MSMSGMTSPAIEFDDVRFRYDRGAPEMAFDAMIPAGSITAVMGPSGSGKSTLFALLAGFEQPQRGEIRIGTIDITRLAPAERPISVVFQDNNLFAHLDVAANIALGQGAREAKTTAGKEQVSDALARVGLGGFERRRPASLSGGERQRVAMARALVRAKPVLLLDEPFAALGPGLREDMRALIANLHVQNALTTLIITHQPEDSRAICDRILYVEQGSIRANEPTESMFRRADLAGWRDYLGTN</sequence>
<reference evidence="10 11" key="1">
    <citation type="submission" date="2018-09" db="EMBL/GenBank/DDBJ databases">
        <title>Marinorhizobium profundi gen. nov., sp. nov., isolated from a deep-sea sediment sample from the New Britain Trench and proposal of Marinorhizobiaceae fam. nov. in the order Rhizobiales of the class Alphaproteobacteria.</title>
        <authorList>
            <person name="Cao J."/>
        </authorList>
    </citation>
    <scope>NUCLEOTIDE SEQUENCE [LARGE SCALE GENOMIC DNA]</scope>
    <source>
        <strain evidence="10 11">WS11</strain>
    </source>
</reference>
<keyword evidence="4" id="KW-0997">Cell inner membrane</keyword>
<dbReference type="PANTHER" id="PTHR42781:SF1">
    <property type="entry name" value="THIAMINE IMPORT ATP-BINDING PROTEIN THIQ"/>
    <property type="match status" value="1"/>
</dbReference>
<dbReference type="KEGG" id="abaw:D5400_04575"/>
<dbReference type="InterPro" id="IPR017871">
    <property type="entry name" value="ABC_transporter-like_CS"/>
</dbReference>
<dbReference type="PANTHER" id="PTHR42781">
    <property type="entry name" value="SPERMIDINE/PUTRESCINE IMPORT ATP-BINDING PROTEIN POTA"/>
    <property type="match status" value="1"/>
</dbReference>
<comment type="similarity">
    <text evidence="1">Belongs to the ABC transporter superfamily.</text>
</comment>
<evidence type="ECO:0000256" key="3">
    <source>
        <dbReference type="ARBA" id="ARBA00022475"/>
    </source>
</evidence>
<dbReference type="GO" id="GO:0005524">
    <property type="term" value="F:ATP binding"/>
    <property type="evidence" value="ECO:0007669"/>
    <property type="project" value="UniProtKB-KW"/>
</dbReference>
<keyword evidence="2" id="KW-0813">Transport</keyword>
<keyword evidence="3" id="KW-1003">Cell membrane</keyword>
<dbReference type="SMART" id="SM00382">
    <property type="entry name" value="AAA"/>
    <property type="match status" value="1"/>
</dbReference>
<evidence type="ECO:0000256" key="1">
    <source>
        <dbReference type="ARBA" id="ARBA00005417"/>
    </source>
</evidence>
<evidence type="ECO:0000313" key="10">
    <source>
        <dbReference type="EMBL" id="AZN70643.1"/>
    </source>
</evidence>
<evidence type="ECO:0000313" key="11">
    <source>
        <dbReference type="Proteomes" id="UP000268192"/>
    </source>
</evidence>
<dbReference type="InterPro" id="IPR027417">
    <property type="entry name" value="P-loop_NTPase"/>
</dbReference>
<dbReference type="GO" id="GO:0016887">
    <property type="term" value="F:ATP hydrolysis activity"/>
    <property type="evidence" value="ECO:0007669"/>
    <property type="project" value="InterPro"/>
</dbReference>
<dbReference type="InterPro" id="IPR003439">
    <property type="entry name" value="ABC_transporter-like_ATP-bd"/>
</dbReference>
<evidence type="ECO:0000259" key="9">
    <source>
        <dbReference type="PROSITE" id="PS50893"/>
    </source>
</evidence>
<evidence type="ECO:0000256" key="5">
    <source>
        <dbReference type="ARBA" id="ARBA00022741"/>
    </source>
</evidence>
<dbReference type="Pfam" id="PF00005">
    <property type="entry name" value="ABC_tran"/>
    <property type="match status" value="1"/>
</dbReference>
<keyword evidence="5" id="KW-0547">Nucleotide-binding</keyword>
<keyword evidence="11" id="KW-1185">Reference proteome</keyword>
<dbReference type="EMBL" id="CP032509">
    <property type="protein sequence ID" value="AZN70643.1"/>
    <property type="molecule type" value="Genomic_DNA"/>
</dbReference>
<evidence type="ECO:0000256" key="4">
    <source>
        <dbReference type="ARBA" id="ARBA00022519"/>
    </source>
</evidence>
<evidence type="ECO:0000256" key="7">
    <source>
        <dbReference type="ARBA" id="ARBA00022967"/>
    </source>
</evidence>
<dbReference type="InterPro" id="IPR003593">
    <property type="entry name" value="AAA+_ATPase"/>
</dbReference>
<dbReference type="PROSITE" id="PS50893">
    <property type="entry name" value="ABC_TRANSPORTER_2"/>
    <property type="match status" value="1"/>
</dbReference>
<keyword evidence="6 10" id="KW-0067">ATP-binding</keyword>
<keyword evidence="8" id="KW-0472">Membrane</keyword>
<dbReference type="Gene3D" id="3.40.50.300">
    <property type="entry name" value="P-loop containing nucleotide triphosphate hydrolases"/>
    <property type="match status" value="1"/>
</dbReference>